<keyword evidence="2" id="KW-0687">Ribonucleoprotein</keyword>
<dbReference type="RefSeq" id="WP_074832201.1">
    <property type="nucleotide sequence ID" value="NZ_FOAT01000005.1"/>
</dbReference>
<evidence type="ECO:0000313" key="2">
    <source>
        <dbReference type="EMBL" id="SEK77383.1"/>
    </source>
</evidence>
<dbReference type="EMBL" id="FOKQ01000010">
    <property type="protein sequence ID" value="SFC31489.1"/>
    <property type="molecule type" value="Genomic_DNA"/>
</dbReference>
<dbReference type="InterPro" id="IPR029064">
    <property type="entry name" value="Ribosomal_eL30-like_sf"/>
</dbReference>
<sequence>MSSNNKSGILSMSRKAGKLVMGMDMVKDACSVGNAKAVFTAADISEKSLKEVRYTCAKYDVKLYALGMTMDEVALGLGKRVGVVAMTDAGFAKSCAKGLEEVIIDKDEFGI</sequence>
<reference evidence="4 5" key="1">
    <citation type="submission" date="2016-10" db="EMBL/GenBank/DDBJ databases">
        <authorList>
            <person name="de Groot N.N."/>
        </authorList>
    </citation>
    <scope>NUCLEOTIDE SEQUENCE [LARGE SCALE GENOMIC DNA]</scope>
    <source>
        <strain evidence="3 4">AR67</strain>
        <strain evidence="2 5">KH2T6</strain>
    </source>
</reference>
<organism evidence="2 5">
    <name type="scientific">Ruminococcus albus</name>
    <dbReference type="NCBI Taxonomy" id="1264"/>
    <lineage>
        <taxon>Bacteria</taxon>
        <taxon>Bacillati</taxon>
        <taxon>Bacillota</taxon>
        <taxon>Clostridia</taxon>
        <taxon>Eubacteriales</taxon>
        <taxon>Oscillospiraceae</taxon>
        <taxon>Ruminococcus</taxon>
    </lineage>
</organism>
<evidence type="ECO:0000313" key="4">
    <source>
        <dbReference type="Proteomes" id="UP000182192"/>
    </source>
</evidence>
<dbReference type="Proteomes" id="UP000186015">
    <property type="component" value="Unassembled WGS sequence"/>
</dbReference>
<dbReference type="Gene3D" id="3.30.1330.30">
    <property type="match status" value="1"/>
</dbReference>
<dbReference type="eggNOG" id="COG1358">
    <property type="taxonomic scope" value="Bacteria"/>
</dbReference>
<evidence type="ECO:0000313" key="5">
    <source>
        <dbReference type="Proteomes" id="UP000186015"/>
    </source>
</evidence>
<dbReference type="Proteomes" id="UP000182192">
    <property type="component" value="Unassembled WGS sequence"/>
</dbReference>
<dbReference type="GO" id="GO:0005840">
    <property type="term" value="C:ribosome"/>
    <property type="evidence" value="ECO:0007669"/>
    <property type="project" value="UniProtKB-KW"/>
</dbReference>
<protein>
    <submittedName>
        <fullName evidence="2">Ribosomal protein L30E</fullName>
    </submittedName>
</protein>
<gene>
    <name evidence="3" type="ORF">SAMN02910406_01516</name>
    <name evidence="2" type="ORF">SAMN05216469_105186</name>
</gene>
<dbReference type="OrthoDB" id="9794863at2"/>
<evidence type="ECO:0000313" key="3">
    <source>
        <dbReference type="EMBL" id="SFC31489.1"/>
    </source>
</evidence>
<dbReference type="EMBL" id="FOAT01000005">
    <property type="protein sequence ID" value="SEK77383.1"/>
    <property type="molecule type" value="Genomic_DNA"/>
</dbReference>
<dbReference type="AlphaFoldDB" id="A0A1H7JS36"/>
<dbReference type="Pfam" id="PF01248">
    <property type="entry name" value="Ribosomal_L7Ae"/>
    <property type="match status" value="1"/>
</dbReference>
<dbReference type="InterPro" id="IPR004038">
    <property type="entry name" value="Ribosomal_eL8/eL30/eS12/Gad45"/>
</dbReference>
<dbReference type="SUPFAM" id="SSF55315">
    <property type="entry name" value="L30e-like"/>
    <property type="match status" value="1"/>
</dbReference>
<proteinExistence type="predicted"/>
<feature type="domain" description="Ribosomal protein eL8/eL30/eS12/Gadd45" evidence="1">
    <location>
        <begin position="10"/>
        <end position="94"/>
    </location>
</feature>
<name>A0A1H7JS36_RUMAL</name>
<accession>A0A1H7JS36</accession>
<keyword evidence="2" id="KW-0689">Ribosomal protein</keyword>
<evidence type="ECO:0000259" key="1">
    <source>
        <dbReference type="Pfam" id="PF01248"/>
    </source>
</evidence>